<organism evidence="1 2">
    <name type="scientific">Desmospora activa DSM 45169</name>
    <dbReference type="NCBI Taxonomy" id="1121389"/>
    <lineage>
        <taxon>Bacteria</taxon>
        <taxon>Bacillati</taxon>
        <taxon>Bacillota</taxon>
        <taxon>Bacilli</taxon>
        <taxon>Bacillales</taxon>
        <taxon>Thermoactinomycetaceae</taxon>
        <taxon>Desmospora</taxon>
    </lineage>
</organism>
<proteinExistence type="predicted"/>
<comment type="caution">
    <text evidence="1">The sequence shown here is derived from an EMBL/GenBank/DDBJ whole genome shotgun (WGS) entry which is preliminary data.</text>
</comment>
<reference evidence="1 2" key="1">
    <citation type="submission" date="2018-04" db="EMBL/GenBank/DDBJ databases">
        <title>Genomic Encyclopedia of Archaeal and Bacterial Type Strains, Phase II (KMG-II): from individual species to whole genera.</title>
        <authorList>
            <person name="Goeker M."/>
        </authorList>
    </citation>
    <scope>NUCLEOTIDE SEQUENCE [LARGE SCALE GENOMIC DNA]</scope>
    <source>
        <strain evidence="1 2">DSM 45169</strain>
    </source>
</reference>
<dbReference type="Proteomes" id="UP000241639">
    <property type="component" value="Unassembled WGS sequence"/>
</dbReference>
<keyword evidence="2" id="KW-1185">Reference proteome</keyword>
<dbReference type="AlphaFoldDB" id="A0A2T4Z4L1"/>
<name>A0A2T4Z4L1_9BACL</name>
<evidence type="ECO:0000313" key="2">
    <source>
        <dbReference type="Proteomes" id="UP000241639"/>
    </source>
</evidence>
<accession>A0A2T4Z4L1</accession>
<evidence type="ECO:0000313" key="1">
    <source>
        <dbReference type="EMBL" id="PTM56805.1"/>
    </source>
</evidence>
<dbReference type="EMBL" id="PZZP01000002">
    <property type="protein sequence ID" value="PTM56805.1"/>
    <property type="molecule type" value="Genomic_DNA"/>
</dbReference>
<sequence>MQLLKQVQSKNVSLGLVIKMMEGIFAAEQTNILFRPLYQCMINFG</sequence>
<dbReference type="RefSeq" id="WP_170105591.1">
    <property type="nucleotide sequence ID" value="NZ_PZZP01000002.1"/>
</dbReference>
<gene>
    <name evidence="1" type="ORF">C8J48_3130</name>
</gene>
<protein>
    <submittedName>
        <fullName evidence="1">Uncharacterized protein</fullName>
    </submittedName>
</protein>